<dbReference type="Proteomes" id="UP000237271">
    <property type="component" value="Unassembled WGS sequence"/>
</dbReference>
<feature type="transmembrane region" description="Helical" evidence="1">
    <location>
        <begin position="150"/>
        <end position="172"/>
    </location>
</feature>
<evidence type="ECO:0000256" key="1">
    <source>
        <dbReference type="SAM" id="Phobius"/>
    </source>
</evidence>
<feature type="signal peptide" evidence="2">
    <location>
        <begin position="1"/>
        <end position="24"/>
    </location>
</feature>
<comment type="caution">
    <text evidence="3">The sequence shown here is derived from an EMBL/GenBank/DDBJ whole genome shotgun (WGS) entry which is preliminary data.</text>
</comment>
<accession>A0A2P4YH74</accession>
<dbReference type="EMBL" id="NCKW01002886">
    <property type="protein sequence ID" value="POM77160.1"/>
    <property type="molecule type" value="Genomic_DNA"/>
</dbReference>
<keyword evidence="4" id="KW-1185">Reference proteome</keyword>
<sequence>MRQSYLLLLVTVLLVALGYNFAKADEIKNVQRESDLSNTEVKMKSPRYLKGSESEKAEKEFEGQNKSEEERAIRNIFKLKFFFKKGPNLTKLKTLPSKKINPNDVQRAVAKGDLVKMVGDTPTKLTSTEAKRVQSFVAQDPDKPPLIASVYFLVSWVLLISVPTVGMIYIVIRGPNTGQ</sequence>
<evidence type="ECO:0000313" key="4">
    <source>
        <dbReference type="Proteomes" id="UP000237271"/>
    </source>
</evidence>
<reference evidence="3 4" key="1">
    <citation type="journal article" date="2017" name="Genome Biol. Evol.">
        <title>Phytophthora megakarya and P. palmivora, closely related causal agents of cacao black pod rot, underwent increases in genome sizes and gene numbers by different mechanisms.</title>
        <authorList>
            <person name="Ali S.S."/>
            <person name="Shao J."/>
            <person name="Lary D.J."/>
            <person name="Kronmiller B."/>
            <person name="Shen D."/>
            <person name="Strem M.D."/>
            <person name="Amoako-Attah I."/>
            <person name="Akrofi A.Y."/>
            <person name="Begoude B.A."/>
            <person name="Ten Hoopen G.M."/>
            <person name="Coulibaly K."/>
            <person name="Kebe B.I."/>
            <person name="Melnick R.L."/>
            <person name="Guiltinan M.J."/>
            <person name="Tyler B.M."/>
            <person name="Meinhardt L.W."/>
            <person name="Bailey B.A."/>
        </authorList>
    </citation>
    <scope>NUCLEOTIDE SEQUENCE [LARGE SCALE GENOMIC DNA]</scope>
    <source>
        <strain evidence="4">sbr112.9</strain>
    </source>
</reference>
<gene>
    <name evidence="3" type="ORF">PHPALM_5498</name>
</gene>
<keyword evidence="2" id="KW-0732">Signal</keyword>
<feature type="chain" id="PRO_5015203176" evidence="2">
    <location>
        <begin position="25"/>
        <end position="179"/>
    </location>
</feature>
<keyword evidence="1" id="KW-0472">Membrane</keyword>
<proteinExistence type="predicted"/>
<name>A0A2P4YH74_9STRA</name>
<evidence type="ECO:0000313" key="3">
    <source>
        <dbReference type="EMBL" id="POM77160.1"/>
    </source>
</evidence>
<organism evidence="3 4">
    <name type="scientific">Phytophthora palmivora</name>
    <dbReference type="NCBI Taxonomy" id="4796"/>
    <lineage>
        <taxon>Eukaryota</taxon>
        <taxon>Sar</taxon>
        <taxon>Stramenopiles</taxon>
        <taxon>Oomycota</taxon>
        <taxon>Peronosporomycetes</taxon>
        <taxon>Peronosporales</taxon>
        <taxon>Peronosporaceae</taxon>
        <taxon>Phytophthora</taxon>
    </lineage>
</organism>
<dbReference type="AlphaFoldDB" id="A0A2P4YH74"/>
<keyword evidence="1" id="KW-1133">Transmembrane helix</keyword>
<protein>
    <submittedName>
        <fullName evidence="3">Avr1b-1 Avirulence-like protein</fullName>
    </submittedName>
</protein>
<keyword evidence="1" id="KW-0812">Transmembrane</keyword>
<evidence type="ECO:0000256" key="2">
    <source>
        <dbReference type="SAM" id="SignalP"/>
    </source>
</evidence>